<protein>
    <submittedName>
        <fullName evidence="1">Uncharacterized protein</fullName>
    </submittedName>
</protein>
<organism evidence="1 2">
    <name type="scientific">Carpediemonas membranifera</name>
    <dbReference type="NCBI Taxonomy" id="201153"/>
    <lineage>
        <taxon>Eukaryota</taxon>
        <taxon>Metamonada</taxon>
        <taxon>Carpediemonas-like organisms</taxon>
        <taxon>Carpediemonas</taxon>
    </lineage>
</organism>
<dbReference type="EMBL" id="JAHDYR010000069">
    <property type="protein sequence ID" value="KAG9389529.1"/>
    <property type="molecule type" value="Genomic_DNA"/>
</dbReference>
<proteinExistence type="predicted"/>
<comment type="caution">
    <text evidence="1">The sequence shown here is derived from an EMBL/GenBank/DDBJ whole genome shotgun (WGS) entry which is preliminary data.</text>
</comment>
<evidence type="ECO:0000313" key="1">
    <source>
        <dbReference type="EMBL" id="KAG9389529.1"/>
    </source>
</evidence>
<gene>
    <name evidence="1" type="ORF">J8273_8822</name>
</gene>
<accession>A0A8J6DX79</accession>
<reference evidence="1" key="1">
    <citation type="submission" date="2021-05" db="EMBL/GenBank/DDBJ databases">
        <title>A free-living protist that lacks canonical eukaryotic 1 DNA replication and segregation systems.</title>
        <authorList>
            <person name="Salas-Leiva D.E."/>
            <person name="Tromer E.C."/>
            <person name="Curtis B.A."/>
            <person name="Jerlstrom-Hultqvist J."/>
            <person name="Kolisko M."/>
            <person name="Yi Z."/>
            <person name="Salas-Leiva J.S."/>
            <person name="Gallot-Lavallee L."/>
            <person name="Kops G.J.P.L."/>
            <person name="Archibald J.M."/>
            <person name="Simpson A.G.B."/>
            <person name="Roger A.J."/>
        </authorList>
    </citation>
    <scope>NUCLEOTIDE SEQUENCE</scope>
    <source>
        <strain evidence="1">BICM</strain>
    </source>
</reference>
<name>A0A8J6DX79_9EUKA</name>
<sequence length="920" mass="97092">MNELSLQLEAVNTMFFPTCVHAGPEFVAIGTRKGKCIVFSRATQRIHSIFTAKKVFGPVEFIAVCDYAIFFVVDRRIVGFSLADGLSLFDICLDTVADASPIRAWHQTGHHVVAATDGSILHITREGPALLSATEAVVVGFTHRDEPVKSTDSFTPELSPHQAWPIVDGLVGRSGATVMVVEGTGRRIVTGRMVVNEPILTVYRDPGGRIFVRTRSKRYCLTSQAVEDAPTAIVACYCGSELTVTPSQISIGSHIFSNLPDLWGLPGQSPALAVGPHFDIVTAYVSDGAAIITGATGGTTISLEGAALVAMHISDDNLIVAVASDSIVTLNLIAPDWRITELSSISLPSLPDRLALSEDATVGMTALCYETKGILSIVLVSFGNPSPVFQVFTGPIASTVFGAPGLVVQQGSATDLFTGTRSPFTAMKQTQATSTASPMTMAGHVLRLEIHAMALHMAMKNQGLASILTEALTGVGPSTLGVRIPSEHGALTLSPDATSRCAVYGTGPSAAVTMIEYTARALGCWGSRETRPSRTALLLAQAMARAHKLPALPGNSRTNPLGTAGAKMLSATPVDATVVSTLSEQLPNQVDSRHTAFTCNEPMLQQDGTLGHVSCDLRGVLMFLGHAAMVCPDIQLSPRAARLLLAHVMAWTAEEGFGGRGPTATPEGEGRGSEAMLSSVAMLFLKFIGESYEDCAEAFSHEDTTALVDTLLRAVIDPASTGNIEEKSVQFNAHARIILPMIAAVTPAPFVDHLTVLAALAAKSSHVRIPAAFVLKSTLVLEALATVPSSSPLPAFECISAVMTLQASKLHQSLNKSIRRTVKAALNQPTVTLSADGRRVAAADCTLAAVWRVTTGKRSHVVPIPGLPDMLELAPDGSALAVRWGALSAVWKLMSRGRVEQAWMGTGAPVWSGAEFVQQV</sequence>
<dbReference type="Proteomes" id="UP000717585">
    <property type="component" value="Unassembled WGS sequence"/>
</dbReference>
<evidence type="ECO:0000313" key="2">
    <source>
        <dbReference type="Proteomes" id="UP000717585"/>
    </source>
</evidence>
<keyword evidence="2" id="KW-1185">Reference proteome</keyword>
<dbReference type="AlphaFoldDB" id="A0A8J6DX79"/>